<dbReference type="EMBL" id="KB308725">
    <property type="protein sequence ID" value="ELT96817.1"/>
    <property type="molecule type" value="Genomic_DNA"/>
</dbReference>
<organism evidence="4">
    <name type="scientific">Capitella teleta</name>
    <name type="common">Polychaete worm</name>
    <dbReference type="NCBI Taxonomy" id="283909"/>
    <lineage>
        <taxon>Eukaryota</taxon>
        <taxon>Metazoa</taxon>
        <taxon>Spiralia</taxon>
        <taxon>Lophotrochozoa</taxon>
        <taxon>Annelida</taxon>
        <taxon>Polychaeta</taxon>
        <taxon>Sedentaria</taxon>
        <taxon>Scolecida</taxon>
        <taxon>Capitellidae</taxon>
        <taxon>Capitella</taxon>
    </lineage>
</organism>
<evidence type="ECO:0000313" key="6">
    <source>
        <dbReference type="Proteomes" id="UP000014760"/>
    </source>
</evidence>
<reference evidence="4 6" key="2">
    <citation type="journal article" date="2013" name="Nature">
        <title>Insights into bilaterian evolution from three spiralian genomes.</title>
        <authorList>
            <person name="Simakov O."/>
            <person name="Marletaz F."/>
            <person name="Cho S.J."/>
            <person name="Edsinger-Gonzales E."/>
            <person name="Havlak P."/>
            <person name="Hellsten U."/>
            <person name="Kuo D.H."/>
            <person name="Larsson T."/>
            <person name="Lv J."/>
            <person name="Arendt D."/>
            <person name="Savage R."/>
            <person name="Osoegawa K."/>
            <person name="de Jong P."/>
            <person name="Grimwood J."/>
            <person name="Chapman J.A."/>
            <person name="Shapiro H."/>
            <person name="Aerts A."/>
            <person name="Otillar R.P."/>
            <person name="Terry A.Y."/>
            <person name="Boore J.L."/>
            <person name="Grigoriev I.V."/>
            <person name="Lindberg D.R."/>
            <person name="Seaver E.C."/>
            <person name="Weisblat D.A."/>
            <person name="Putnam N.H."/>
            <person name="Rokhsar D.S."/>
        </authorList>
    </citation>
    <scope>NUCLEOTIDE SEQUENCE</scope>
    <source>
        <strain evidence="4 6">I ESC-2004</strain>
    </source>
</reference>
<dbReference type="Pfam" id="PF00560">
    <property type="entry name" value="LRR_1"/>
    <property type="match status" value="1"/>
</dbReference>
<dbReference type="AlphaFoldDB" id="R7TT98"/>
<keyword evidence="2" id="KW-0677">Repeat</keyword>
<dbReference type="STRING" id="283909.R7TT98"/>
<dbReference type="Proteomes" id="UP000014760">
    <property type="component" value="Unassembled WGS sequence"/>
</dbReference>
<dbReference type="PROSITE" id="PS51450">
    <property type="entry name" value="LRR"/>
    <property type="match status" value="3"/>
</dbReference>
<dbReference type="PANTHER" id="PTHR45973">
    <property type="entry name" value="PROTEIN PHOSPHATASE 1 REGULATORY SUBUNIT SDS22-RELATED"/>
    <property type="match status" value="1"/>
</dbReference>
<evidence type="ECO:0000313" key="5">
    <source>
        <dbReference type="EnsemblMetazoa" id="CapteP205149"/>
    </source>
</evidence>
<dbReference type="OMA" id="YLFTKFW"/>
<dbReference type="InterPro" id="IPR003591">
    <property type="entry name" value="Leu-rich_rpt_typical-subtyp"/>
</dbReference>
<dbReference type="HOGENOM" id="CLU_043080_0_0_1"/>
<keyword evidence="1" id="KW-0433">Leucine-rich repeat</keyword>
<dbReference type="OrthoDB" id="6334211at2759"/>
<keyword evidence="3" id="KW-0175">Coiled coil</keyword>
<dbReference type="Pfam" id="PF12799">
    <property type="entry name" value="LRR_4"/>
    <property type="match status" value="1"/>
</dbReference>
<dbReference type="InterPro" id="IPR001611">
    <property type="entry name" value="Leu-rich_rpt"/>
</dbReference>
<dbReference type="SMART" id="SM00365">
    <property type="entry name" value="LRR_SD22"/>
    <property type="match status" value="6"/>
</dbReference>
<reference evidence="6" key="1">
    <citation type="submission" date="2012-12" db="EMBL/GenBank/DDBJ databases">
        <authorList>
            <person name="Hellsten U."/>
            <person name="Grimwood J."/>
            <person name="Chapman J.A."/>
            <person name="Shapiro H."/>
            <person name="Aerts A."/>
            <person name="Otillar R.P."/>
            <person name="Terry A.Y."/>
            <person name="Boore J.L."/>
            <person name="Simakov O."/>
            <person name="Marletaz F."/>
            <person name="Cho S.-J."/>
            <person name="Edsinger-Gonzales E."/>
            <person name="Havlak P."/>
            <person name="Kuo D.-H."/>
            <person name="Larsson T."/>
            <person name="Lv J."/>
            <person name="Arendt D."/>
            <person name="Savage R."/>
            <person name="Osoegawa K."/>
            <person name="de Jong P."/>
            <person name="Lindberg D.R."/>
            <person name="Seaver E.C."/>
            <person name="Weisblat D.A."/>
            <person name="Putnam N.H."/>
            <person name="Grigoriev I.V."/>
            <person name="Rokhsar D.S."/>
        </authorList>
    </citation>
    <scope>NUCLEOTIDE SEQUENCE</scope>
    <source>
        <strain evidence="6">I ESC-2004</strain>
    </source>
</reference>
<dbReference type="EnsemblMetazoa" id="CapteT205149">
    <property type="protein sequence ID" value="CapteP205149"/>
    <property type="gene ID" value="CapteG205149"/>
</dbReference>
<dbReference type="InterPro" id="IPR032675">
    <property type="entry name" value="LRR_dom_sf"/>
</dbReference>
<protein>
    <recommendedName>
        <fullName evidence="7">U2A'/phosphoprotein 32 family A C-terminal domain-containing protein</fullName>
    </recommendedName>
</protein>
<feature type="coiled-coil region" evidence="3">
    <location>
        <begin position="298"/>
        <end position="325"/>
    </location>
</feature>
<accession>R7TT98</accession>
<dbReference type="InterPro" id="IPR025875">
    <property type="entry name" value="Leu-rich_rpt_4"/>
</dbReference>
<evidence type="ECO:0000256" key="3">
    <source>
        <dbReference type="SAM" id="Coils"/>
    </source>
</evidence>
<dbReference type="EMBL" id="AMQN01002241">
    <property type="status" value="NOT_ANNOTATED_CDS"/>
    <property type="molecule type" value="Genomic_DNA"/>
</dbReference>
<name>R7TT98_CAPTE</name>
<reference evidence="5" key="3">
    <citation type="submission" date="2015-06" db="UniProtKB">
        <authorList>
            <consortium name="EnsemblMetazoa"/>
        </authorList>
    </citation>
    <scope>IDENTIFICATION</scope>
</reference>
<gene>
    <name evidence="4" type="ORF">CAPTEDRAFT_205149</name>
</gene>
<evidence type="ECO:0000313" key="4">
    <source>
        <dbReference type="EMBL" id="ELT96817.1"/>
    </source>
</evidence>
<dbReference type="PANTHER" id="PTHR45973:SF35">
    <property type="entry name" value="LEUCINE-RICH REPEAT-CONTAINING PROTEIN 43"/>
    <property type="match status" value="1"/>
</dbReference>
<evidence type="ECO:0000256" key="1">
    <source>
        <dbReference type="ARBA" id="ARBA00022614"/>
    </source>
</evidence>
<dbReference type="Gene3D" id="3.80.10.10">
    <property type="entry name" value="Ribonuclease Inhibitor"/>
    <property type="match status" value="2"/>
</dbReference>
<sequence>MNQKSKLTKAFIQNNSSSLRDVPQEWDVFGGHYYYYQLNLRMCQLRELSYAFDWGDESDPAKIAASIGDQPSRILQLDISLNDLRTLSHEGLAPLKQLRSINASLNNIHDFIGVECVRHLRVLNLSHNKIRHIMGLAKAKCLIELNLSMNEISDIIHLPPLSNLQILHLNNNQMTSLDGIQGLSGLKELYVQRNKIENILPLAASQRLTVLNASDNKISSLDVTFEILKGLTKLRILCLYGNPIEMKGDYQSSFRSSLSMLASFDNVGMHSLQKSQLPNHGTLDGIKETARNDKKAVGTQTEQNIMFLQKRILNLQEEHRRFNDQLDLDLDQCLRHLDTLPLHEAERYNYDFLREKLSTPAPKPWYHGKDLPTQHIPAKVSGPESSERSSVVLPAIESPQASLVHTPRQTRERKEIKDRNVRKKEIVDPGQLELERWRQQRHKEWDQWNYKFSPRGKKAKRRADYTDIRETDEVLRAAYNELCMEHAGISGPVL</sequence>
<dbReference type="SMART" id="SM00369">
    <property type="entry name" value="LRR_TYP"/>
    <property type="match status" value="3"/>
</dbReference>
<evidence type="ECO:0000256" key="2">
    <source>
        <dbReference type="ARBA" id="ARBA00022737"/>
    </source>
</evidence>
<dbReference type="InterPro" id="IPR050576">
    <property type="entry name" value="Cilia_flagella_integrity"/>
</dbReference>
<proteinExistence type="predicted"/>
<keyword evidence="6" id="KW-1185">Reference proteome</keyword>
<evidence type="ECO:0008006" key="7">
    <source>
        <dbReference type="Google" id="ProtNLM"/>
    </source>
</evidence>
<dbReference type="SUPFAM" id="SSF52058">
    <property type="entry name" value="L domain-like"/>
    <property type="match status" value="1"/>
</dbReference>